<feature type="domain" description="ZSWIM1/3 RNaseH-like" evidence="1">
    <location>
        <begin position="21"/>
        <end position="93"/>
    </location>
</feature>
<evidence type="ECO:0000313" key="2">
    <source>
        <dbReference type="EMBL" id="GBG16314.1"/>
    </source>
</evidence>
<dbReference type="InParanoid" id="A0A2R5FKY6"/>
<name>A0A2R5FKY6_9STRA</name>
<proteinExistence type="predicted"/>
<dbReference type="EMBL" id="BEYU01001866">
    <property type="protein sequence ID" value="GBG16314.1"/>
    <property type="molecule type" value="Genomic_DNA"/>
</dbReference>
<evidence type="ECO:0000313" key="3">
    <source>
        <dbReference type="Proteomes" id="UP000241890"/>
    </source>
</evidence>
<gene>
    <name evidence="2" type="ORF">FCC1311_117892</name>
</gene>
<dbReference type="InterPro" id="IPR048324">
    <property type="entry name" value="ZSWIM1-3_RNaseH-like"/>
</dbReference>
<dbReference type="Proteomes" id="UP000241890">
    <property type="component" value="Unassembled WGS sequence"/>
</dbReference>
<accession>A0A2R5FKY6</accession>
<comment type="caution">
    <text evidence="2">The sequence shown here is derived from an EMBL/GenBank/DDBJ whole genome shotgun (WGS) entry which is preliminary data.</text>
</comment>
<reference evidence="2 3" key="1">
    <citation type="submission" date="2017-12" db="EMBL/GenBank/DDBJ databases">
        <title>Sequencing, de novo assembly and annotation of complete genome of a new Thraustochytrid species, strain FCC1311.</title>
        <authorList>
            <person name="Sedici K."/>
            <person name="Godart F."/>
            <person name="Aiese Cigliano R."/>
            <person name="Sanseverino W."/>
            <person name="Barakat M."/>
            <person name="Ortet P."/>
            <person name="Marechal E."/>
            <person name="Cagnac O."/>
            <person name="Amato A."/>
        </authorList>
    </citation>
    <scope>NUCLEOTIDE SEQUENCE [LARGE SCALE GENOMIC DNA]</scope>
</reference>
<organism evidence="2 3">
    <name type="scientific">Hondaea fermentalgiana</name>
    <dbReference type="NCBI Taxonomy" id="2315210"/>
    <lineage>
        <taxon>Eukaryota</taxon>
        <taxon>Sar</taxon>
        <taxon>Stramenopiles</taxon>
        <taxon>Bigyra</taxon>
        <taxon>Labyrinthulomycetes</taxon>
        <taxon>Thraustochytrida</taxon>
        <taxon>Thraustochytriidae</taxon>
        <taxon>Hondaea</taxon>
    </lineage>
</organism>
<sequence length="136" mass="14875">ASADVCLGTSLAGGVLSNDVASEKLLFIAAADDAMLADLRSFGSLLMTDATHNVSVKDNVKLITVMVKDDMGRGREVLFVVTNHETVDVYECIWRLLATLHGNRQWAPTAILSDMAPQPLKLRKLHLCKLQRDLTL</sequence>
<protein>
    <recommendedName>
        <fullName evidence="1">ZSWIM1/3 RNaseH-like domain-containing protein</fullName>
    </recommendedName>
</protein>
<dbReference type="AlphaFoldDB" id="A0A2R5FKY6"/>
<feature type="non-terminal residue" evidence="2">
    <location>
        <position position="1"/>
    </location>
</feature>
<evidence type="ECO:0000259" key="1">
    <source>
        <dbReference type="Pfam" id="PF21056"/>
    </source>
</evidence>
<keyword evidence="3" id="KW-1185">Reference proteome</keyword>
<dbReference type="Pfam" id="PF21056">
    <property type="entry name" value="ZSWIM1-3_RNaseH-like"/>
    <property type="match status" value="1"/>
</dbReference>